<evidence type="ECO:0000313" key="1">
    <source>
        <dbReference type="EMBL" id="KHG07426.1"/>
    </source>
</evidence>
<proteinExistence type="predicted"/>
<keyword evidence="2" id="KW-1185">Reference proteome</keyword>
<reference evidence="2" key="1">
    <citation type="submission" date="2014-09" db="EMBL/GenBank/DDBJ databases">
        <authorList>
            <person name="Mudge J."/>
            <person name="Ramaraj T."/>
            <person name="Lindquist I.E."/>
            <person name="Bharti A.K."/>
            <person name="Sundararajan A."/>
            <person name="Cameron C.T."/>
            <person name="Woodward J.E."/>
            <person name="May G.D."/>
            <person name="Brubaker C."/>
            <person name="Broadhvest J."/>
            <person name="Wilkins T.A."/>
        </authorList>
    </citation>
    <scope>NUCLEOTIDE SEQUENCE</scope>
    <source>
        <strain evidence="2">cv. AKA8401</strain>
    </source>
</reference>
<organism evidence="1 2">
    <name type="scientific">Gossypium arboreum</name>
    <name type="common">Tree cotton</name>
    <name type="synonym">Gossypium nanking</name>
    <dbReference type="NCBI Taxonomy" id="29729"/>
    <lineage>
        <taxon>Eukaryota</taxon>
        <taxon>Viridiplantae</taxon>
        <taxon>Streptophyta</taxon>
        <taxon>Embryophyta</taxon>
        <taxon>Tracheophyta</taxon>
        <taxon>Spermatophyta</taxon>
        <taxon>Magnoliopsida</taxon>
        <taxon>eudicotyledons</taxon>
        <taxon>Gunneridae</taxon>
        <taxon>Pentapetalae</taxon>
        <taxon>rosids</taxon>
        <taxon>malvids</taxon>
        <taxon>Malvales</taxon>
        <taxon>Malvaceae</taxon>
        <taxon>Malvoideae</taxon>
        <taxon>Gossypium</taxon>
    </lineage>
</organism>
<dbReference type="EMBL" id="JRRC01474441">
    <property type="protein sequence ID" value="KHG07426.1"/>
    <property type="molecule type" value="Genomic_DNA"/>
</dbReference>
<name>A0A0B0N8K4_GOSAR</name>
<protein>
    <submittedName>
        <fullName evidence="1">Uncharacterized protein</fullName>
    </submittedName>
</protein>
<accession>A0A0B0N8K4</accession>
<sequence length="16" mass="1837">MLVGIIAQYVCMLINR</sequence>
<dbReference type="AlphaFoldDB" id="A0A0B0N8K4"/>
<dbReference type="Proteomes" id="UP000032142">
    <property type="component" value="Unassembled WGS sequence"/>
</dbReference>
<evidence type="ECO:0000313" key="2">
    <source>
        <dbReference type="Proteomes" id="UP000032142"/>
    </source>
</evidence>
<comment type="caution">
    <text evidence="1">The sequence shown here is derived from an EMBL/GenBank/DDBJ whole genome shotgun (WGS) entry which is preliminary data.</text>
</comment>
<gene>
    <name evidence="1" type="ORF">F383_34255</name>
</gene>